<keyword evidence="3" id="KW-1015">Disulfide bond</keyword>
<keyword evidence="6" id="KW-1185">Reference proteome</keyword>
<dbReference type="OrthoDB" id="6509975at2759"/>
<feature type="disulfide bond" evidence="3">
    <location>
        <begin position="248"/>
        <end position="262"/>
    </location>
</feature>
<dbReference type="GO" id="GO:0003993">
    <property type="term" value="F:acid phosphatase activity"/>
    <property type="evidence" value="ECO:0007669"/>
    <property type="project" value="TreeGrafter"/>
</dbReference>
<dbReference type="InterPro" id="IPR016274">
    <property type="entry name" value="Histidine_acid_Pase_euk"/>
</dbReference>
<accession>A0A2X0M4F3</accession>
<dbReference type="Proteomes" id="UP000249723">
    <property type="component" value="Unassembled WGS sequence"/>
</dbReference>
<organism evidence="5 6">
    <name type="scientific">Microbotryum saponariae</name>
    <dbReference type="NCBI Taxonomy" id="289078"/>
    <lineage>
        <taxon>Eukaryota</taxon>
        <taxon>Fungi</taxon>
        <taxon>Dikarya</taxon>
        <taxon>Basidiomycota</taxon>
        <taxon>Pucciniomycotina</taxon>
        <taxon>Microbotryomycetes</taxon>
        <taxon>Microbotryales</taxon>
        <taxon>Microbotryaceae</taxon>
        <taxon>Microbotryum</taxon>
    </lineage>
</organism>
<reference evidence="6" key="1">
    <citation type="submission" date="2016-10" db="EMBL/GenBank/DDBJ databases">
        <authorList>
            <person name="Jeantristanb JTB J.-T."/>
            <person name="Ricardo R."/>
        </authorList>
    </citation>
    <scope>NUCLEOTIDE SEQUENCE [LARGE SCALE GENOMIC DNA]</scope>
</reference>
<evidence type="ECO:0000313" key="5">
    <source>
        <dbReference type="EMBL" id="SCZ99593.1"/>
    </source>
</evidence>
<proteinExistence type="predicted"/>
<dbReference type="Pfam" id="PF00328">
    <property type="entry name" value="His_Phos_2"/>
    <property type="match status" value="1"/>
</dbReference>
<dbReference type="PANTHER" id="PTHR20963:SF18">
    <property type="entry name" value="ACID PHOSPHATASE PHO11-RELATED"/>
    <property type="match status" value="1"/>
</dbReference>
<dbReference type="InterPro" id="IPR000560">
    <property type="entry name" value="His_Pase_clade-2"/>
</dbReference>
<keyword evidence="1" id="KW-0378">Hydrolase</keyword>
<evidence type="ECO:0000313" key="6">
    <source>
        <dbReference type="Proteomes" id="UP000249723"/>
    </source>
</evidence>
<sequence length="486" mass="53444">MHRQSKPSGWRLVEAGLTVAFLLSTAATAAETTASELPFVFNSGQYSRYKPLSEYSRPPSRCTVEQVIVLQRGGASLPDSKLGTSIQASLAKVVGKGNYSRTEMDFLGNYTFDMGSNGALLPYGEAQSKQAGVQVRKRYCHSKGLTESECANYWISTTDSSALIDSAKNWANGLMEGTGKSTRSPRIIPEGDHLNNTLAAKCPKLVSSVPSAQQQWRDVWTPAVIQRLQSGQSYGLNSTDIINFAHLCALESLATSDLSPFCDLFYPSEWSSIEYDADLEKYYSHSYGAPLSRSLAVGYLHELLTRLTKSPSFVEKDRTTVNNTSDARESTFPLDRSLYLDFTSDDQLLALLTLLNLFHDAPLSPTLPCPMRSFVTSRLIPFGASLVVERLACSGNGFWDDLAAKFSGLPTRFVRVVVNDRVMNLAGICPEDELAESDTICRLVAFHKSLTPTLQEATKEFARCAYVPANLWEGLPRKKFQSGLGI</sequence>
<name>A0A2X0M4F3_9BASI</name>
<protein>
    <submittedName>
        <fullName evidence="5">BZ3500_MvSof-1268-A1-R1_Chr3-1g06132 protein</fullName>
    </submittedName>
</protein>
<keyword evidence="2" id="KW-0325">Glycoprotein</keyword>
<dbReference type="InterPro" id="IPR029033">
    <property type="entry name" value="His_PPase_superfam"/>
</dbReference>
<feature type="disulfide bond" evidence="3">
    <location>
        <begin position="429"/>
        <end position="441"/>
    </location>
</feature>
<dbReference type="PIRSF" id="PIRSF000894">
    <property type="entry name" value="Acid_phosphatase"/>
    <property type="match status" value="1"/>
</dbReference>
<evidence type="ECO:0000256" key="2">
    <source>
        <dbReference type="ARBA" id="ARBA00023180"/>
    </source>
</evidence>
<feature type="disulfide bond" evidence="3">
    <location>
        <begin position="62"/>
        <end position="393"/>
    </location>
</feature>
<feature type="signal peptide" evidence="4">
    <location>
        <begin position="1"/>
        <end position="29"/>
    </location>
</feature>
<dbReference type="Gene3D" id="3.40.50.1240">
    <property type="entry name" value="Phosphoglycerate mutase-like"/>
    <property type="match status" value="1"/>
</dbReference>
<evidence type="ECO:0000256" key="4">
    <source>
        <dbReference type="SAM" id="SignalP"/>
    </source>
</evidence>
<evidence type="ECO:0000256" key="3">
    <source>
        <dbReference type="PIRSR" id="PIRSR000894-2"/>
    </source>
</evidence>
<feature type="chain" id="PRO_5030060304" evidence="4">
    <location>
        <begin position="30"/>
        <end position="486"/>
    </location>
</feature>
<dbReference type="EMBL" id="FMWP01000096">
    <property type="protein sequence ID" value="SCZ99593.1"/>
    <property type="molecule type" value="Genomic_DNA"/>
</dbReference>
<gene>
    <name evidence="5" type="ORF">BZ3500_MVSOF-1268-A1-R1_CHR3-1G06132</name>
</gene>
<dbReference type="PANTHER" id="PTHR20963">
    <property type="entry name" value="MULTIPLE INOSITOL POLYPHOSPHATE PHOSPHATASE-RELATED"/>
    <property type="match status" value="1"/>
</dbReference>
<keyword evidence="4" id="KW-0732">Signal</keyword>
<dbReference type="SUPFAM" id="SSF53254">
    <property type="entry name" value="Phosphoglycerate mutase-like"/>
    <property type="match status" value="1"/>
</dbReference>
<evidence type="ECO:0000256" key="1">
    <source>
        <dbReference type="ARBA" id="ARBA00022801"/>
    </source>
</evidence>
<dbReference type="CDD" id="cd07061">
    <property type="entry name" value="HP_HAP_like"/>
    <property type="match status" value="1"/>
</dbReference>
<dbReference type="AlphaFoldDB" id="A0A2X0M4F3"/>